<accession>A0AAE3RDP5</accession>
<evidence type="ECO:0000313" key="1">
    <source>
        <dbReference type="EMBL" id="MDJ1506814.1"/>
    </source>
</evidence>
<dbReference type="RefSeq" id="WP_314520043.1">
    <property type="nucleotide sequence ID" value="NZ_JASJOU010000029.1"/>
</dbReference>
<comment type="caution">
    <text evidence="1">The sequence shown here is derived from an EMBL/GenBank/DDBJ whole genome shotgun (WGS) entry which is preliminary data.</text>
</comment>
<keyword evidence="2" id="KW-1185">Reference proteome</keyword>
<organism evidence="1 2">
    <name type="scientific">Xanthocytophaga agilis</name>
    <dbReference type="NCBI Taxonomy" id="3048010"/>
    <lineage>
        <taxon>Bacteria</taxon>
        <taxon>Pseudomonadati</taxon>
        <taxon>Bacteroidota</taxon>
        <taxon>Cytophagia</taxon>
        <taxon>Cytophagales</taxon>
        <taxon>Rhodocytophagaceae</taxon>
        <taxon>Xanthocytophaga</taxon>
    </lineage>
</organism>
<proteinExistence type="predicted"/>
<protein>
    <submittedName>
        <fullName evidence="1">Uncharacterized protein</fullName>
    </submittedName>
</protein>
<sequence>MRNVYFTISGMMSLVVTLFWGCNSNTQRKEQQPIVKDSIALPGIVRIQLTNALAVNWDIATSFPVEDSLYEHIKKQPMYKKQLCEAIADTTSLNFRDCANEVILTKGDIAYITLDRIDGIPFFMIFHYQIDAISSDCGSHADGLFRYIHKNRRNVVRELKKHSLKE</sequence>
<name>A0AAE3RDP5_9BACT</name>
<dbReference type="EMBL" id="JASJOU010000029">
    <property type="protein sequence ID" value="MDJ1506814.1"/>
    <property type="molecule type" value="Genomic_DNA"/>
</dbReference>
<gene>
    <name evidence="1" type="ORF">QNI22_39615</name>
</gene>
<evidence type="ECO:0000313" key="2">
    <source>
        <dbReference type="Proteomes" id="UP001232063"/>
    </source>
</evidence>
<dbReference type="AlphaFoldDB" id="A0AAE3RDP5"/>
<dbReference type="Proteomes" id="UP001232063">
    <property type="component" value="Unassembled WGS sequence"/>
</dbReference>
<reference evidence="1" key="1">
    <citation type="submission" date="2023-05" db="EMBL/GenBank/DDBJ databases">
        <authorList>
            <person name="Zhang X."/>
        </authorList>
    </citation>
    <scope>NUCLEOTIDE SEQUENCE</scope>
    <source>
        <strain evidence="1">BD1B2-1</strain>
    </source>
</reference>